<gene>
    <name evidence="2" type="ORF">DFH05DRAFT_1478457</name>
</gene>
<dbReference type="AlphaFoldDB" id="A0A9W8U036"/>
<sequence>MTLYLAFIFYSPLILIVCSLHAFSSRLTSKGGAFIVIPQFIEGRLPCENLVDVLIMVSSVSMEIASFITWRKTQNAQ</sequence>
<evidence type="ECO:0000256" key="1">
    <source>
        <dbReference type="SAM" id="Phobius"/>
    </source>
</evidence>
<keyword evidence="1" id="KW-0472">Membrane</keyword>
<protein>
    <submittedName>
        <fullName evidence="2">Uncharacterized protein</fullName>
    </submittedName>
</protein>
<comment type="caution">
    <text evidence="2">The sequence shown here is derived from an EMBL/GenBank/DDBJ whole genome shotgun (WGS) entry which is preliminary data.</text>
</comment>
<keyword evidence="1" id="KW-0812">Transmembrane</keyword>
<keyword evidence="1" id="KW-1133">Transmembrane helix</keyword>
<dbReference type="EMBL" id="JANVFU010000003">
    <property type="protein sequence ID" value="KAJ3747101.1"/>
    <property type="molecule type" value="Genomic_DNA"/>
</dbReference>
<keyword evidence="3" id="KW-1185">Reference proteome</keyword>
<proteinExistence type="predicted"/>
<dbReference type="Proteomes" id="UP001142393">
    <property type="component" value="Unassembled WGS sequence"/>
</dbReference>
<feature type="transmembrane region" description="Helical" evidence="1">
    <location>
        <begin position="6"/>
        <end position="23"/>
    </location>
</feature>
<reference evidence="2 3" key="1">
    <citation type="journal article" date="2023" name="Proc. Natl. Acad. Sci. U.S.A.">
        <title>A global phylogenomic analysis of the shiitake genus Lentinula.</title>
        <authorList>
            <person name="Sierra-Patev S."/>
            <person name="Min B."/>
            <person name="Naranjo-Ortiz M."/>
            <person name="Looney B."/>
            <person name="Konkel Z."/>
            <person name="Slot J.C."/>
            <person name="Sakamoto Y."/>
            <person name="Steenwyk J.L."/>
            <person name="Rokas A."/>
            <person name="Carro J."/>
            <person name="Camarero S."/>
            <person name="Ferreira P."/>
            <person name="Molpeceres G."/>
            <person name="Ruiz-Duenas F.J."/>
            <person name="Serrano A."/>
            <person name="Henrissat B."/>
            <person name="Drula E."/>
            <person name="Hughes K.W."/>
            <person name="Mata J.L."/>
            <person name="Ishikawa N.K."/>
            <person name="Vargas-Isla R."/>
            <person name="Ushijima S."/>
            <person name="Smith C.A."/>
            <person name="Donoghue J."/>
            <person name="Ahrendt S."/>
            <person name="Andreopoulos W."/>
            <person name="He G."/>
            <person name="LaButti K."/>
            <person name="Lipzen A."/>
            <person name="Ng V."/>
            <person name="Riley R."/>
            <person name="Sandor L."/>
            <person name="Barry K."/>
            <person name="Martinez A.T."/>
            <person name="Xiao Y."/>
            <person name="Gibbons J.G."/>
            <person name="Terashima K."/>
            <person name="Grigoriev I.V."/>
            <person name="Hibbett D."/>
        </authorList>
    </citation>
    <scope>NUCLEOTIDE SEQUENCE [LARGE SCALE GENOMIC DNA]</scope>
    <source>
        <strain evidence="2 3">TFB7810</strain>
    </source>
</reference>
<name>A0A9W8U036_9AGAR</name>
<evidence type="ECO:0000313" key="2">
    <source>
        <dbReference type="EMBL" id="KAJ3747101.1"/>
    </source>
</evidence>
<organism evidence="2 3">
    <name type="scientific">Lentinula detonsa</name>
    <dbReference type="NCBI Taxonomy" id="2804962"/>
    <lineage>
        <taxon>Eukaryota</taxon>
        <taxon>Fungi</taxon>
        <taxon>Dikarya</taxon>
        <taxon>Basidiomycota</taxon>
        <taxon>Agaricomycotina</taxon>
        <taxon>Agaricomycetes</taxon>
        <taxon>Agaricomycetidae</taxon>
        <taxon>Agaricales</taxon>
        <taxon>Marasmiineae</taxon>
        <taxon>Omphalotaceae</taxon>
        <taxon>Lentinula</taxon>
    </lineage>
</organism>
<accession>A0A9W8U036</accession>
<evidence type="ECO:0000313" key="3">
    <source>
        <dbReference type="Proteomes" id="UP001142393"/>
    </source>
</evidence>